<keyword evidence="8" id="KW-1185">Reference proteome</keyword>
<dbReference type="Gene3D" id="1.25.40.390">
    <property type="match status" value="1"/>
</dbReference>
<gene>
    <name evidence="7" type="ORF">F3D66_24345</name>
</gene>
<evidence type="ECO:0000256" key="5">
    <source>
        <dbReference type="ARBA" id="ARBA00023237"/>
    </source>
</evidence>
<name>A0A5M5DVF2_BACOV</name>
<accession>A0A5M5DVF2</accession>
<evidence type="ECO:0000256" key="1">
    <source>
        <dbReference type="ARBA" id="ARBA00004442"/>
    </source>
</evidence>
<dbReference type="SUPFAM" id="SSF48452">
    <property type="entry name" value="TPR-like"/>
    <property type="match status" value="1"/>
</dbReference>
<evidence type="ECO:0000256" key="4">
    <source>
        <dbReference type="ARBA" id="ARBA00023136"/>
    </source>
</evidence>
<dbReference type="InterPro" id="IPR041662">
    <property type="entry name" value="SusD-like_2"/>
</dbReference>
<comment type="caution">
    <text evidence="7">The sequence shown here is derived from an EMBL/GenBank/DDBJ whole genome shotgun (WGS) entry which is preliminary data.</text>
</comment>
<keyword evidence="4" id="KW-0472">Membrane</keyword>
<feature type="domain" description="RagB/SusD" evidence="6">
    <location>
        <begin position="299"/>
        <end position="603"/>
    </location>
</feature>
<dbReference type="PROSITE" id="PS51257">
    <property type="entry name" value="PROKAR_LIPOPROTEIN"/>
    <property type="match status" value="1"/>
</dbReference>
<dbReference type="InterPro" id="IPR012944">
    <property type="entry name" value="SusD_RagB_dom"/>
</dbReference>
<reference evidence="7 8" key="1">
    <citation type="journal article" date="2019" name="Nat. Med.">
        <title>A library of human gut bacterial isolates paired with longitudinal multiomics data enables mechanistic microbiome research.</title>
        <authorList>
            <person name="Poyet M."/>
            <person name="Groussin M."/>
            <person name="Gibbons S.M."/>
            <person name="Avila-Pacheco J."/>
            <person name="Jiang X."/>
            <person name="Kearney S.M."/>
            <person name="Perrotta A.R."/>
            <person name="Berdy B."/>
            <person name="Zhao S."/>
            <person name="Lieberman T.D."/>
            <person name="Swanson P.K."/>
            <person name="Smith M."/>
            <person name="Roesemann S."/>
            <person name="Alexander J.E."/>
            <person name="Rich S.A."/>
            <person name="Livny J."/>
            <person name="Vlamakis H."/>
            <person name="Clish C."/>
            <person name="Bullock K."/>
            <person name="Deik A."/>
            <person name="Scott J."/>
            <person name="Pierce K.A."/>
            <person name="Xavier R.J."/>
            <person name="Alm E.J."/>
        </authorList>
    </citation>
    <scope>NUCLEOTIDE SEQUENCE [LARGE SCALE GENOMIC DNA]</scope>
    <source>
        <strain evidence="7 8">BIOML-A134</strain>
    </source>
</reference>
<evidence type="ECO:0000256" key="2">
    <source>
        <dbReference type="ARBA" id="ARBA00006275"/>
    </source>
</evidence>
<keyword evidence="5" id="KW-0998">Cell outer membrane</keyword>
<dbReference type="Pfam" id="PF07980">
    <property type="entry name" value="SusD_RagB"/>
    <property type="match status" value="1"/>
</dbReference>
<dbReference type="AlphaFoldDB" id="A0A5M5DVF2"/>
<dbReference type="InterPro" id="IPR011990">
    <property type="entry name" value="TPR-like_helical_dom_sf"/>
</dbReference>
<evidence type="ECO:0000259" key="6">
    <source>
        <dbReference type="Pfam" id="PF07980"/>
    </source>
</evidence>
<dbReference type="Proteomes" id="UP000473905">
    <property type="component" value="Unassembled WGS sequence"/>
</dbReference>
<proteinExistence type="inferred from homology"/>
<sequence length="609" mass="68656">MKIIKYLVFTVAATLMCGCNDDLDLLPKDRISSEEYFRTASDLELFTNPLYNNILPKVQYKDQSDIYVCQSLSDELMGGSYRTVPASGGGWSWTDLRRINTLLGNIDKCEDSDAAEKYSAVARFFRAYFYADKIERFGDVPWYDAELSDTDPELYKPRDSRELVMQKMLEDLDFAIEHLPSRKNEAEAPYRVTKGAALAFKSRVCLFEGTYRKYHNLRIEGHDADYYLAQSADAAGKLIDSGEYSLYSTGSPSTDYNILFAEDDANPNEYILAISYRYAIFNNSHGSNAHMLLSNQGRPGYTRKMVCMYLNSDGTRFTDRPGWETMGFNEETANRDPRLAQSIRTPGYTRIGKKEILAPDLGVAITGYQPIKFVQDPTAAGGNTDRASYSVNDLPVIRYAEVLLNYAEAKAELGTLTQSDLDRSVNLLRGRVGMPGIDMEMSNAIPDPYLCDPKTGFPNVEGTNKGVILEIRRERTVELVQEGFRWSDLMRWKAGYAINDSDDKSFSPFMGMYIAGAGEYDLSGDGKVDVIFYNQGTSKPHAGVGVQVYALGKDILLSNNNHGYIYYHRSVPRVNFNEQRDYLYPIPIHERSLNKSLTQNPGWDDGLGF</sequence>
<comment type="similarity">
    <text evidence="2">Belongs to the SusD family.</text>
</comment>
<keyword evidence="3" id="KW-0732">Signal</keyword>
<evidence type="ECO:0000256" key="3">
    <source>
        <dbReference type="ARBA" id="ARBA00022729"/>
    </source>
</evidence>
<comment type="subcellular location">
    <subcellularLocation>
        <location evidence="1">Cell outer membrane</location>
    </subcellularLocation>
</comment>
<evidence type="ECO:0000313" key="8">
    <source>
        <dbReference type="Proteomes" id="UP000473905"/>
    </source>
</evidence>
<organism evidence="7 8">
    <name type="scientific">Bacteroides ovatus</name>
    <dbReference type="NCBI Taxonomy" id="28116"/>
    <lineage>
        <taxon>Bacteria</taxon>
        <taxon>Pseudomonadati</taxon>
        <taxon>Bacteroidota</taxon>
        <taxon>Bacteroidia</taxon>
        <taxon>Bacteroidales</taxon>
        <taxon>Bacteroidaceae</taxon>
        <taxon>Bacteroides</taxon>
    </lineage>
</organism>
<protein>
    <submittedName>
        <fullName evidence="7">RagB/SusD family nutrient uptake outer membrane protein</fullName>
    </submittedName>
</protein>
<dbReference type="Pfam" id="PF12771">
    <property type="entry name" value="SusD-like_2"/>
    <property type="match status" value="1"/>
</dbReference>
<dbReference type="EMBL" id="VWKB01000041">
    <property type="protein sequence ID" value="KAA4090921.1"/>
    <property type="molecule type" value="Genomic_DNA"/>
</dbReference>
<evidence type="ECO:0000313" key="7">
    <source>
        <dbReference type="EMBL" id="KAA4090921.1"/>
    </source>
</evidence>
<dbReference type="GO" id="GO:0009279">
    <property type="term" value="C:cell outer membrane"/>
    <property type="evidence" value="ECO:0007669"/>
    <property type="project" value="UniProtKB-SubCell"/>
</dbReference>